<evidence type="ECO:0000259" key="5">
    <source>
        <dbReference type="PROSITE" id="PS50305"/>
    </source>
</evidence>
<dbReference type="GO" id="GO:0070403">
    <property type="term" value="F:NAD+ binding"/>
    <property type="evidence" value="ECO:0007669"/>
    <property type="project" value="InterPro"/>
</dbReference>
<evidence type="ECO:0000256" key="1">
    <source>
        <dbReference type="ARBA" id="ARBA00012928"/>
    </source>
</evidence>
<dbReference type="InterPro" id="IPR003000">
    <property type="entry name" value="Sirtuin"/>
</dbReference>
<sequence>MFAGARRITALTGAGVSTASGIPDYRGPAGVWTKDPAAQRMSTLESYLGDLEVRRAAWRRRAAHPVWLAEPNPAHRAFADLERSGRLRALVTQNVDGLHQKAGSTPSMVVELHGSATGTVCVDCGSPGSMRAALERVQAGEDEPDCPACGGILRSTAVLFGEPLDPEVLRRARAAVVDCDLLVAAGTSLTVQPAAGLVGLASTAGAAVLICNAEPTPYDGLATAVVRRPLAEALPELVAIAPIDDAERAAPLTTWGDPSTWS</sequence>
<dbReference type="AlphaFoldDB" id="A0A5B2WPY8"/>
<evidence type="ECO:0000256" key="3">
    <source>
        <dbReference type="ARBA" id="ARBA00023027"/>
    </source>
</evidence>
<dbReference type="PANTHER" id="PTHR11085">
    <property type="entry name" value="NAD-DEPENDENT PROTEIN DEACYLASE SIRTUIN-5, MITOCHONDRIAL-RELATED"/>
    <property type="match status" value="1"/>
</dbReference>
<reference evidence="6 7" key="1">
    <citation type="submission" date="2019-09" db="EMBL/GenBank/DDBJ databases">
        <title>Goodfellowia gen. nov., a new genus of the Pseudonocardineae related to Actinoalloteichus, containing Goodfellowia coeruleoviolacea gen. nov., comb. nov. gen. nov., comb. nov.</title>
        <authorList>
            <person name="Labeda D."/>
        </authorList>
    </citation>
    <scope>NUCLEOTIDE SEQUENCE [LARGE SCALE GENOMIC DNA]</scope>
    <source>
        <strain evidence="6 7">AN110305</strain>
    </source>
</reference>
<dbReference type="EMBL" id="VUOB01000070">
    <property type="protein sequence ID" value="KAA2253008.1"/>
    <property type="molecule type" value="Genomic_DNA"/>
</dbReference>
<gene>
    <name evidence="6" type="ORF">F0L68_33870</name>
</gene>
<dbReference type="InterPro" id="IPR050134">
    <property type="entry name" value="NAD-dep_sirtuin_deacylases"/>
</dbReference>
<dbReference type="EC" id="2.3.1.286" evidence="1"/>
<feature type="binding site" evidence="4">
    <location>
        <position position="149"/>
    </location>
    <ligand>
        <name>Zn(2+)</name>
        <dbReference type="ChEBI" id="CHEBI:29105"/>
    </ligand>
</feature>
<dbReference type="Proteomes" id="UP000323454">
    <property type="component" value="Unassembled WGS sequence"/>
</dbReference>
<evidence type="ECO:0000313" key="7">
    <source>
        <dbReference type="Proteomes" id="UP000323454"/>
    </source>
</evidence>
<comment type="caution">
    <text evidence="6">The sequence shown here is derived from an EMBL/GenBank/DDBJ whole genome shotgun (WGS) entry which is preliminary data.</text>
</comment>
<organism evidence="6 7">
    <name type="scientific">Solihabitans fulvus</name>
    <dbReference type="NCBI Taxonomy" id="1892852"/>
    <lineage>
        <taxon>Bacteria</taxon>
        <taxon>Bacillati</taxon>
        <taxon>Actinomycetota</taxon>
        <taxon>Actinomycetes</taxon>
        <taxon>Pseudonocardiales</taxon>
        <taxon>Pseudonocardiaceae</taxon>
        <taxon>Solihabitans</taxon>
    </lineage>
</organism>
<dbReference type="InterPro" id="IPR026590">
    <property type="entry name" value="Ssirtuin_cat_dom"/>
</dbReference>
<dbReference type="InterPro" id="IPR029035">
    <property type="entry name" value="DHS-like_NAD/FAD-binding_dom"/>
</dbReference>
<dbReference type="GO" id="GO:0017136">
    <property type="term" value="F:histone deacetylase activity, NAD-dependent"/>
    <property type="evidence" value="ECO:0007669"/>
    <property type="project" value="TreeGrafter"/>
</dbReference>
<feature type="active site" description="Proton acceptor" evidence="4">
    <location>
        <position position="113"/>
    </location>
</feature>
<keyword evidence="2" id="KW-0808">Transferase</keyword>
<dbReference type="RefSeq" id="WP_149853988.1">
    <property type="nucleotide sequence ID" value="NZ_VUOB01000070.1"/>
</dbReference>
<dbReference type="InterPro" id="IPR026591">
    <property type="entry name" value="Sirtuin_cat_small_dom_sf"/>
</dbReference>
<dbReference type="PANTHER" id="PTHR11085:SF4">
    <property type="entry name" value="NAD-DEPENDENT PROTEIN DEACYLASE"/>
    <property type="match status" value="1"/>
</dbReference>
<keyword evidence="4" id="KW-0862">Zinc</keyword>
<protein>
    <recommendedName>
        <fullName evidence="1">protein acetyllysine N-acetyltransferase</fullName>
        <ecNumber evidence="1">2.3.1.286</ecNumber>
    </recommendedName>
</protein>
<proteinExistence type="predicted"/>
<keyword evidence="3" id="KW-0520">NAD</keyword>
<dbReference type="PROSITE" id="PS50305">
    <property type="entry name" value="SIRTUIN"/>
    <property type="match status" value="1"/>
</dbReference>
<evidence type="ECO:0000256" key="2">
    <source>
        <dbReference type="ARBA" id="ARBA00022679"/>
    </source>
</evidence>
<dbReference type="CDD" id="cd01407">
    <property type="entry name" value="SIR2-fam"/>
    <property type="match status" value="1"/>
</dbReference>
<dbReference type="Pfam" id="PF02146">
    <property type="entry name" value="SIR2"/>
    <property type="match status" value="1"/>
</dbReference>
<dbReference type="OrthoDB" id="9800582at2"/>
<accession>A0A5B2WPY8</accession>
<dbReference type="Gene3D" id="3.30.1600.10">
    <property type="entry name" value="SIR2/SIRT2 'Small Domain"/>
    <property type="match status" value="1"/>
</dbReference>
<dbReference type="Gene3D" id="3.40.50.1220">
    <property type="entry name" value="TPP-binding domain"/>
    <property type="match status" value="1"/>
</dbReference>
<evidence type="ECO:0000256" key="4">
    <source>
        <dbReference type="PROSITE-ProRule" id="PRU00236"/>
    </source>
</evidence>
<evidence type="ECO:0000313" key="6">
    <source>
        <dbReference type="EMBL" id="KAA2253008.1"/>
    </source>
</evidence>
<feature type="domain" description="Deacetylase sirtuin-type" evidence="5">
    <location>
        <begin position="1"/>
        <end position="247"/>
    </location>
</feature>
<feature type="binding site" evidence="4">
    <location>
        <position position="124"/>
    </location>
    <ligand>
        <name>Zn(2+)</name>
        <dbReference type="ChEBI" id="CHEBI:29105"/>
    </ligand>
</feature>
<feature type="binding site" evidence="4">
    <location>
        <position position="146"/>
    </location>
    <ligand>
        <name>Zn(2+)</name>
        <dbReference type="ChEBI" id="CHEBI:29105"/>
    </ligand>
</feature>
<dbReference type="GO" id="GO:0046872">
    <property type="term" value="F:metal ion binding"/>
    <property type="evidence" value="ECO:0007669"/>
    <property type="project" value="UniProtKB-KW"/>
</dbReference>
<reference evidence="6 7" key="2">
    <citation type="submission" date="2019-09" db="EMBL/GenBank/DDBJ databases">
        <authorList>
            <person name="Jin C."/>
        </authorList>
    </citation>
    <scope>NUCLEOTIDE SEQUENCE [LARGE SCALE GENOMIC DNA]</scope>
    <source>
        <strain evidence="6 7">AN110305</strain>
    </source>
</reference>
<feature type="binding site" evidence="4">
    <location>
        <position position="121"/>
    </location>
    <ligand>
        <name>Zn(2+)</name>
        <dbReference type="ChEBI" id="CHEBI:29105"/>
    </ligand>
</feature>
<keyword evidence="4" id="KW-0479">Metal-binding</keyword>
<keyword evidence="7" id="KW-1185">Reference proteome</keyword>
<dbReference type="SUPFAM" id="SSF52467">
    <property type="entry name" value="DHS-like NAD/FAD-binding domain"/>
    <property type="match status" value="1"/>
</dbReference>
<name>A0A5B2WPY8_9PSEU</name>